<protein>
    <submittedName>
        <fullName evidence="3">Pilus assembly protein</fullName>
    </submittedName>
</protein>
<dbReference type="Proteomes" id="UP000683246">
    <property type="component" value="Chromosome"/>
</dbReference>
<accession>A0A8J8MNB9</accession>
<dbReference type="KEGG" id="vpy:HZI73_20935"/>
<keyword evidence="1" id="KW-1133">Transmembrane helix</keyword>
<dbReference type="RefSeq" id="WP_212695310.1">
    <property type="nucleotide sequence ID" value="NZ_CP058649.1"/>
</dbReference>
<dbReference type="InterPro" id="IPR012495">
    <property type="entry name" value="TadE-like_dom"/>
</dbReference>
<name>A0A8J8MNB9_9FIRM</name>
<reference evidence="3" key="1">
    <citation type="submission" date="2020-07" db="EMBL/GenBank/DDBJ databases">
        <title>Vallitalea pronyensis genome.</title>
        <authorList>
            <person name="Postec A."/>
        </authorList>
    </citation>
    <scope>NUCLEOTIDE SEQUENCE</scope>
    <source>
        <strain evidence="3">FatNI3</strain>
    </source>
</reference>
<evidence type="ECO:0000313" key="3">
    <source>
        <dbReference type="EMBL" id="QUI24619.1"/>
    </source>
</evidence>
<feature type="domain" description="TadE-like" evidence="2">
    <location>
        <begin position="6"/>
        <end position="47"/>
    </location>
</feature>
<feature type="transmembrane region" description="Helical" evidence="1">
    <location>
        <begin position="12"/>
        <end position="34"/>
    </location>
</feature>
<proteinExistence type="predicted"/>
<dbReference type="AlphaFoldDB" id="A0A8J8MNB9"/>
<organism evidence="3 4">
    <name type="scientific">Vallitalea pronyensis</name>
    <dbReference type="NCBI Taxonomy" id="1348613"/>
    <lineage>
        <taxon>Bacteria</taxon>
        <taxon>Bacillati</taxon>
        <taxon>Bacillota</taxon>
        <taxon>Clostridia</taxon>
        <taxon>Lachnospirales</taxon>
        <taxon>Vallitaleaceae</taxon>
        <taxon>Vallitalea</taxon>
    </lineage>
</organism>
<keyword evidence="1" id="KW-0472">Membrane</keyword>
<dbReference type="Pfam" id="PF07811">
    <property type="entry name" value="TadE"/>
    <property type="match status" value="1"/>
</dbReference>
<evidence type="ECO:0000259" key="2">
    <source>
        <dbReference type="Pfam" id="PF07811"/>
    </source>
</evidence>
<sequence>MKKLQGSLTVEAAVVLPIFLMAILSVVYIIKIMFIHESIQYALSETANEMATYAYLLEKTELLNAEQDIYQTALGKAGNAKDNLDTMIQHSKYLYSTLEGARTYVRTHALKPSNGYEDMEGKSSLGAYIKGYTEHAKHIKDNVFLQAITAYDSINHIITSTETLLHQMESTLMNQCLVEGIEVTNNVVGTKMAEVFMNQYLSEEQLDKWFIIGGKKGLDFKRSRFMLADEDIDLIVYYDLAIPIPVPGLKKIAMLQRVKVRGFTGNGNSEQVYVKPEGIASRSSEGEDERIVYVVEGRSVYHFYRRCVQKISYPMDYVPERHQSKLCDRCSKGIDKDTLLTVYHIPSEKGTNGYHVKPLCSTHYSQKVSAIKLSDVGDRTPCKGQCVQIREALNKK</sequence>
<gene>
    <name evidence="3" type="ORF">HZI73_20935</name>
</gene>
<keyword evidence="1" id="KW-0812">Transmembrane</keyword>
<keyword evidence="4" id="KW-1185">Reference proteome</keyword>
<evidence type="ECO:0000256" key="1">
    <source>
        <dbReference type="SAM" id="Phobius"/>
    </source>
</evidence>
<evidence type="ECO:0000313" key="4">
    <source>
        <dbReference type="Proteomes" id="UP000683246"/>
    </source>
</evidence>
<dbReference type="EMBL" id="CP058649">
    <property type="protein sequence ID" value="QUI24619.1"/>
    <property type="molecule type" value="Genomic_DNA"/>
</dbReference>